<dbReference type="CDD" id="cd02042">
    <property type="entry name" value="ParAB_family"/>
    <property type="match status" value="1"/>
</dbReference>
<protein>
    <submittedName>
        <fullName evidence="2">ParA family protein</fullName>
    </submittedName>
</protein>
<accession>A0ABU8XYG7</accession>
<evidence type="ECO:0000259" key="1">
    <source>
        <dbReference type="Pfam" id="PF13614"/>
    </source>
</evidence>
<proteinExistence type="predicted"/>
<feature type="domain" description="AAA" evidence="1">
    <location>
        <begin position="2"/>
        <end position="176"/>
    </location>
</feature>
<dbReference type="InterPro" id="IPR050678">
    <property type="entry name" value="DNA_Partitioning_ATPase"/>
</dbReference>
<comment type="caution">
    <text evidence="2">The sequence shown here is derived from an EMBL/GenBank/DDBJ whole genome shotgun (WGS) entry which is preliminary data.</text>
</comment>
<evidence type="ECO:0000313" key="3">
    <source>
        <dbReference type="Proteomes" id="UP001375743"/>
    </source>
</evidence>
<sequence>MPVIAVANQKGGVGKTTTTANLAKALADLGRRVLAIDLDPQASLTIYFGADPRTLDAEGRTADALLLSDRPAEELPLPGNPALLPASIRLASSESDLLREWNGATLLARRLERLRARFDLVLIDCSPSLGLLTVNALAAASHVLVPVKTDYLSLMGVSLLFETIEKIRTRLNPALAVLGVLPTMHDARNSHDREALAELAALLCGHCRLFPAVRRSTAFDQASVAGVPGLGHPSLRRAIEGYRQLAEVLLAELVP</sequence>
<dbReference type="Proteomes" id="UP001375743">
    <property type="component" value="Unassembled WGS sequence"/>
</dbReference>
<organism evidence="2 3">
    <name type="scientific">Benzoatithermus flavus</name>
    <dbReference type="NCBI Taxonomy" id="3108223"/>
    <lineage>
        <taxon>Bacteria</taxon>
        <taxon>Pseudomonadati</taxon>
        <taxon>Pseudomonadota</taxon>
        <taxon>Alphaproteobacteria</taxon>
        <taxon>Geminicoccales</taxon>
        <taxon>Geminicoccaceae</taxon>
        <taxon>Benzoatithermus</taxon>
    </lineage>
</organism>
<dbReference type="InterPro" id="IPR025669">
    <property type="entry name" value="AAA_dom"/>
</dbReference>
<dbReference type="PANTHER" id="PTHR13696:SF99">
    <property type="entry name" value="COBYRINIC ACID AC-DIAMIDE SYNTHASE"/>
    <property type="match status" value="1"/>
</dbReference>
<keyword evidence="3" id="KW-1185">Reference proteome</keyword>
<reference evidence="2 3" key="1">
    <citation type="submission" date="2024-01" db="EMBL/GenBank/DDBJ databases">
        <title>Multi-omics insights into the function and evolution of sodium benzoate biodegradation pathways in Benzoatithermus flavus gen. nov., sp. nov. from hot spring.</title>
        <authorList>
            <person name="Hu C.-J."/>
            <person name="Li W.-J."/>
        </authorList>
    </citation>
    <scope>NUCLEOTIDE SEQUENCE [LARGE SCALE GENOMIC DNA]</scope>
    <source>
        <strain evidence="2 3">SYSU G07066</strain>
    </source>
</reference>
<dbReference type="Gene3D" id="3.40.50.300">
    <property type="entry name" value="P-loop containing nucleotide triphosphate hydrolases"/>
    <property type="match status" value="1"/>
</dbReference>
<evidence type="ECO:0000313" key="2">
    <source>
        <dbReference type="EMBL" id="MEK0085364.1"/>
    </source>
</evidence>
<dbReference type="Pfam" id="PF13614">
    <property type="entry name" value="AAA_31"/>
    <property type="match status" value="1"/>
</dbReference>
<dbReference type="SUPFAM" id="SSF52540">
    <property type="entry name" value="P-loop containing nucleoside triphosphate hydrolases"/>
    <property type="match status" value="1"/>
</dbReference>
<gene>
    <name evidence="2" type="ORF">U1T56_19605</name>
</gene>
<dbReference type="RefSeq" id="WP_418161211.1">
    <property type="nucleotide sequence ID" value="NZ_JBBLZC010000025.1"/>
</dbReference>
<dbReference type="PANTHER" id="PTHR13696">
    <property type="entry name" value="P-LOOP CONTAINING NUCLEOSIDE TRIPHOSPHATE HYDROLASE"/>
    <property type="match status" value="1"/>
</dbReference>
<dbReference type="EMBL" id="JBBLZC010000025">
    <property type="protein sequence ID" value="MEK0085364.1"/>
    <property type="molecule type" value="Genomic_DNA"/>
</dbReference>
<dbReference type="InterPro" id="IPR027417">
    <property type="entry name" value="P-loop_NTPase"/>
</dbReference>
<name>A0ABU8XYG7_9PROT</name>